<feature type="region of interest" description="Disordered" evidence="1">
    <location>
        <begin position="16"/>
        <end position="41"/>
    </location>
</feature>
<keyword evidence="3" id="KW-1185">Reference proteome</keyword>
<feature type="region of interest" description="Disordered" evidence="1">
    <location>
        <begin position="393"/>
        <end position="454"/>
    </location>
</feature>
<gene>
    <name evidence="2" type="ORF">M422DRAFT_38926</name>
</gene>
<evidence type="ECO:0000313" key="3">
    <source>
        <dbReference type="Proteomes" id="UP000054279"/>
    </source>
</evidence>
<evidence type="ECO:0000313" key="2">
    <source>
        <dbReference type="EMBL" id="KIJ25092.1"/>
    </source>
</evidence>
<dbReference type="OrthoDB" id="3332520at2759"/>
<feature type="compositionally biased region" description="Polar residues" evidence="1">
    <location>
        <begin position="436"/>
        <end position="454"/>
    </location>
</feature>
<dbReference type="Proteomes" id="UP000054279">
    <property type="component" value="Unassembled WGS sequence"/>
</dbReference>
<organism evidence="2 3">
    <name type="scientific">Sphaerobolus stellatus (strain SS14)</name>
    <dbReference type="NCBI Taxonomy" id="990650"/>
    <lineage>
        <taxon>Eukaryota</taxon>
        <taxon>Fungi</taxon>
        <taxon>Dikarya</taxon>
        <taxon>Basidiomycota</taxon>
        <taxon>Agaricomycotina</taxon>
        <taxon>Agaricomycetes</taxon>
        <taxon>Phallomycetidae</taxon>
        <taxon>Geastrales</taxon>
        <taxon>Sphaerobolaceae</taxon>
        <taxon>Sphaerobolus</taxon>
    </lineage>
</organism>
<dbReference type="HOGENOM" id="CLU_014857_0_0_1"/>
<sequence length="585" mass="65409">FQAVFWDEIGNTDWEEIKREQEAKKSGKGKDQGDDTEETLMPKSKLEILKDRCSEEYARLEQLTKGVEMPGDEHNKLIKEKKHIEARYVDLHDPEKLLYREGDTHKLIRQARKEFTTRAMYYWSRGLAIFGAIASCDPVDPTASALNIMFAGSDAARKYLDSQCGNLRVLLRDFETFCRTEEQDARKRSEISLGQLYRAHKDNNGQRQTEIANLLKNMWAKAMDVEIPYAVPWDHWPADMEGPKAYKALEAAKVTATLWPYICNQKEKEVKIVKWSDDQIALCKQLNPSELVSSEEYTSICLVRGASGKPLLTIGQVGVQSSARLEDKRAIKRREAARIDDDTVPRVGKSKRKAKADPAETLMNGVEDELTRKKARILDTQITKKVDVHAAAQASKEARIKGKKNRPPVSKRWVSDEDEESQGEVGEGVSIPRATQARQVQAESGPSTSTAQTNTVMHANVVVPESQPSQSQEGMNIDMSAFNLAGLPNIQQLINAAIQTQLRHVLDHQHNMNLHRHQGPHGNAQNTMQFAGSGMQMTHGHNGLVIPATTNTSGLDFLSLLPGDGFGVGHDFLNHQGGSGNWEQN</sequence>
<accession>A0A0C9U7M7</accession>
<dbReference type="EMBL" id="KN837434">
    <property type="protein sequence ID" value="KIJ25092.1"/>
    <property type="molecule type" value="Genomic_DNA"/>
</dbReference>
<proteinExistence type="predicted"/>
<protein>
    <submittedName>
        <fullName evidence="2">Uncharacterized protein</fullName>
    </submittedName>
</protein>
<reference evidence="2 3" key="1">
    <citation type="submission" date="2014-06" db="EMBL/GenBank/DDBJ databases">
        <title>Evolutionary Origins and Diversification of the Mycorrhizal Mutualists.</title>
        <authorList>
            <consortium name="DOE Joint Genome Institute"/>
            <consortium name="Mycorrhizal Genomics Consortium"/>
            <person name="Kohler A."/>
            <person name="Kuo A."/>
            <person name="Nagy L.G."/>
            <person name="Floudas D."/>
            <person name="Copeland A."/>
            <person name="Barry K.W."/>
            <person name="Cichocki N."/>
            <person name="Veneault-Fourrey C."/>
            <person name="LaButti K."/>
            <person name="Lindquist E.A."/>
            <person name="Lipzen A."/>
            <person name="Lundell T."/>
            <person name="Morin E."/>
            <person name="Murat C."/>
            <person name="Riley R."/>
            <person name="Ohm R."/>
            <person name="Sun H."/>
            <person name="Tunlid A."/>
            <person name="Henrissat B."/>
            <person name="Grigoriev I.V."/>
            <person name="Hibbett D.S."/>
            <person name="Martin F."/>
        </authorList>
    </citation>
    <scope>NUCLEOTIDE SEQUENCE [LARGE SCALE GENOMIC DNA]</scope>
    <source>
        <strain evidence="2 3">SS14</strain>
    </source>
</reference>
<evidence type="ECO:0000256" key="1">
    <source>
        <dbReference type="SAM" id="MobiDB-lite"/>
    </source>
</evidence>
<dbReference type="AlphaFoldDB" id="A0A0C9U7M7"/>
<feature type="non-terminal residue" evidence="2">
    <location>
        <position position="1"/>
    </location>
</feature>
<name>A0A0C9U7M7_SPHS4</name>
<feature type="region of interest" description="Disordered" evidence="1">
    <location>
        <begin position="345"/>
        <end position="367"/>
    </location>
</feature>
<feature type="compositionally biased region" description="Basic and acidic residues" evidence="1">
    <location>
        <begin position="16"/>
        <end position="33"/>
    </location>
</feature>